<evidence type="ECO:0000256" key="1">
    <source>
        <dbReference type="ARBA" id="ARBA00001933"/>
    </source>
</evidence>
<feature type="region of interest" description="Disordered" evidence="7">
    <location>
        <begin position="1"/>
        <end position="20"/>
    </location>
</feature>
<dbReference type="Gene3D" id="3.90.1150.10">
    <property type="entry name" value="Aspartate Aminotransferase, domain 1"/>
    <property type="match status" value="1"/>
</dbReference>
<protein>
    <submittedName>
        <fullName evidence="9">Aminotransferase</fullName>
    </submittedName>
</protein>
<sequence length="399" mass="44982">MNVASFFSKSTKEALQNDPPGEWMPALPNECIRLSSGYPAPHLVPDEEIKQAVASLLKEEQDLPLHYLGSPKMEKLKEQIQERLATRGMHVGEDELLITAGACQAIDLIARILIDDETLVIVEAPTYMEALEIFQNYTSHFMSIPIDKDGLQTDLLEDLLAERKQKGLSLPRFLYTIPTFQNPTGTNMTEERRKHVLKLAAQYDFLILEDDAYGELHFEKHSTPLKAIDTDGRVLHVGSLSKVVAPGMRIGWVAAAPEFITAMAWFKKDLDHPFAQATMATYLESTDMKERLETLRSTYQAKCSVLLSALEQYMPTSASWYVPEGGYFVWLKVAVDTSELLAQAMEAGISFVPGRYFFLSQEDGTQYLRLSFSYANEKNIKEGIKRLGNLLEEVESSER</sequence>
<dbReference type="OrthoDB" id="9802328at2"/>
<dbReference type="FunFam" id="3.40.640.10:FF:000053">
    <property type="entry name" value="Aminotransferase, class I"/>
    <property type="match status" value="1"/>
</dbReference>
<evidence type="ECO:0000256" key="6">
    <source>
        <dbReference type="ARBA" id="ARBA00022898"/>
    </source>
</evidence>
<proteinExistence type="inferred from homology"/>
<evidence type="ECO:0000313" key="9">
    <source>
        <dbReference type="EMBL" id="KHF40098.1"/>
    </source>
</evidence>
<dbReference type="InterPro" id="IPR050859">
    <property type="entry name" value="Class-I_PLP-dep_aminotransf"/>
</dbReference>
<name>A0A0B0IBY5_9BACI</name>
<dbReference type="SUPFAM" id="SSF53383">
    <property type="entry name" value="PLP-dependent transferases"/>
    <property type="match status" value="1"/>
</dbReference>
<dbReference type="PANTHER" id="PTHR42790:SF19">
    <property type="entry name" value="KYNURENINE_ALPHA-AMINOADIPATE AMINOTRANSFERASE, MITOCHONDRIAL"/>
    <property type="match status" value="1"/>
</dbReference>
<dbReference type="InterPro" id="IPR015421">
    <property type="entry name" value="PyrdxlP-dep_Trfase_major"/>
</dbReference>
<comment type="caution">
    <text evidence="9">The sequence shown here is derived from an EMBL/GenBank/DDBJ whole genome shotgun (WGS) entry which is preliminary data.</text>
</comment>
<dbReference type="GO" id="GO:0030170">
    <property type="term" value="F:pyridoxal phosphate binding"/>
    <property type="evidence" value="ECO:0007669"/>
    <property type="project" value="InterPro"/>
</dbReference>
<keyword evidence="5 9" id="KW-0808">Transferase</keyword>
<dbReference type="PANTHER" id="PTHR42790">
    <property type="entry name" value="AMINOTRANSFERASE"/>
    <property type="match status" value="1"/>
</dbReference>
<evidence type="ECO:0000313" key="10">
    <source>
        <dbReference type="Proteomes" id="UP000030832"/>
    </source>
</evidence>
<comment type="subunit">
    <text evidence="3">Homodimer.</text>
</comment>
<evidence type="ECO:0000256" key="2">
    <source>
        <dbReference type="ARBA" id="ARBA00007441"/>
    </source>
</evidence>
<dbReference type="Pfam" id="PF00155">
    <property type="entry name" value="Aminotran_1_2"/>
    <property type="match status" value="1"/>
</dbReference>
<dbReference type="STRING" id="333138.LQ50_11325"/>
<keyword evidence="10" id="KW-1185">Reference proteome</keyword>
<dbReference type="Gene3D" id="3.40.640.10">
    <property type="entry name" value="Type I PLP-dependent aspartate aminotransferase-like (Major domain)"/>
    <property type="match status" value="1"/>
</dbReference>
<reference evidence="9 10" key="1">
    <citation type="submission" date="2014-09" db="EMBL/GenBank/DDBJ databases">
        <title>Genome sequencing and annotation of Bacillus Okhensis strain Kh10-101T.</title>
        <authorList>
            <person name="Prakash J.S."/>
        </authorList>
    </citation>
    <scope>NUCLEOTIDE SEQUENCE [LARGE SCALE GENOMIC DNA]</scope>
    <source>
        <strain evidence="10">Kh10-101T</strain>
    </source>
</reference>
<feature type="domain" description="Aminotransferase class I/classII large" evidence="8">
    <location>
        <begin position="31"/>
        <end position="387"/>
    </location>
</feature>
<accession>A0A0B0IBY5</accession>
<dbReference type="eggNOG" id="COG1167">
    <property type="taxonomic scope" value="Bacteria"/>
</dbReference>
<dbReference type="InterPro" id="IPR015422">
    <property type="entry name" value="PyrdxlP-dep_Trfase_small"/>
</dbReference>
<dbReference type="RefSeq" id="WP_034628944.1">
    <property type="nucleotide sequence ID" value="NZ_JRJU01000012.1"/>
</dbReference>
<dbReference type="CDD" id="cd00609">
    <property type="entry name" value="AAT_like"/>
    <property type="match status" value="1"/>
</dbReference>
<evidence type="ECO:0000256" key="5">
    <source>
        <dbReference type="ARBA" id="ARBA00022679"/>
    </source>
</evidence>
<comment type="similarity">
    <text evidence="2">Belongs to the class-I pyridoxal-phosphate-dependent aminotransferase family.</text>
</comment>
<dbReference type="InterPro" id="IPR004839">
    <property type="entry name" value="Aminotransferase_I/II_large"/>
</dbReference>
<dbReference type="Proteomes" id="UP000030832">
    <property type="component" value="Unassembled WGS sequence"/>
</dbReference>
<dbReference type="InterPro" id="IPR015424">
    <property type="entry name" value="PyrdxlP-dep_Trfase"/>
</dbReference>
<evidence type="ECO:0000259" key="8">
    <source>
        <dbReference type="Pfam" id="PF00155"/>
    </source>
</evidence>
<evidence type="ECO:0000256" key="7">
    <source>
        <dbReference type="SAM" id="MobiDB-lite"/>
    </source>
</evidence>
<dbReference type="GO" id="GO:0008483">
    <property type="term" value="F:transaminase activity"/>
    <property type="evidence" value="ECO:0007669"/>
    <property type="project" value="UniProtKB-KW"/>
</dbReference>
<dbReference type="GO" id="GO:1901605">
    <property type="term" value="P:alpha-amino acid metabolic process"/>
    <property type="evidence" value="ECO:0007669"/>
    <property type="project" value="TreeGrafter"/>
</dbReference>
<keyword evidence="4 9" id="KW-0032">Aminotransferase</keyword>
<evidence type="ECO:0000256" key="3">
    <source>
        <dbReference type="ARBA" id="ARBA00011738"/>
    </source>
</evidence>
<gene>
    <name evidence="9" type="ORF">LQ50_11325</name>
</gene>
<dbReference type="EMBL" id="JRJU01000012">
    <property type="protein sequence ID" value="KHF40098.1"/>
    <property type="molecule type" value="Genomic_DNA"/>
</dbReference>
<keyword evidence="6" id="KW-0663">Pyridoxal phosphate</keyword>
<evidence type="ECO:0000256" key="4">
    <source>
        <dbReference type="ARBA" id="ARBA00022576"/>
    </source>
</evidence>
<organism evidence="9 10">
    <name type="scientific">Halalkalibacter okhensis</name>
    <dbReference type="NCBI Taxonomy" id="333138"/>
    <lineage>
        <taxon>Bacteria</taxon>
        <taxon>Bacillati</taxon>
        <taxon>Bacillota</taxon>
        <taxon>Bacilli</taxon>
        <taxon>Bacillales</taxon>
        <taxon>Bacillaceae</taxon>
        <taxon>Halalkalibacter</taxon>
    </lineage>
</organism>
<dbReference type="AlphaFoldDB" id="A0A0B0IBY5"/>
<comment type="cofactor">
    <cofactor evidence="1">
        <name>pyridoxal 5'-phosphate</name>
        <dbReference type="ChEBI" id="CHEBI:597326"/>
    </cofactor>
</comment>